<keyword evidence="1" id="KW-0812">Transmembrane</keyword>
<name>A0A0E3QIL9_METBA</name>
<evidence type="ECO:0000313" key="2">
    <source>
        <dbReference type="EMBL" id="AKB49703.1"/>
    </source>
</evidence>
<organism evidence="2 3">
    <name type="scientific">Methanosarcina barkeri str. Wiesmoor</name>
    <dbReference type="NCBI Taxonomy" id="1434109"/>
    <lineage>
        <taxon>Archaea</taxon>
        <taxon>Methanobacteriati</taxon>
        <taxon>Methanobacteriota</taxon>
        <taxon>Stenosarchaea group</taxon>
        <taxon>Methanomicrobia</taxon>
        <taxon>Methanosarcinales</taxon>
        <taxon>Methanosarcinaceae</taxon>
        <taxon>Methanosarcina</taxon>
    </lineage>
</organism>
<reference evidence="2 3" key="1">
    <citation type="submission" date="2014-07" db="EMBL/GenBank/DDBJ databases">
        <title>Methanogenic archaea and the global carbon cycle.</title>
        <authorList>
            <person name="Henriksen J.R."/>
            <person name="Luke J."/>
            <person name="Reinhart S."/>
            <person name="Benedict M.N."/>
            <person name="Youngblut N.D."/>
            <person name="Metcalf M.E."/>
            <person name="Whitaker R.J."/>
            <person name="Metcalf W.W."/>
        </authorList>
    </citation>
    <scope>NUCLEOTIDE SEQUENCE [LARGE SCALE GENOMIC DNA]</scope>
    <source>
        <strain evidence="2 3">Wiesmoor</strain>
    </source>
</reference>
<gene>
    <name evidence="2" type="ORF">MSBRW_0450</name>
</gene>
<proteinExistence type="predicted"/>
<keyword evidence="1" id="KW-1133">Transmembrane helix</keyword>
<dbReference type="PATRIC" id="fig|1434109.4.peg.543"/>
<dbReference type="AlphaFoldDB" id="A0A0E3QIL9"/>
<accession>A0A0E3QIL9</accession>
<dbReference type="RefSeq" id="WP_011305586.1">
    <property type="nucleotide sequence ID" value="NZ_CP009526.1"/>
</dbReference>
<feature type="transmembrane region" description="Helical" evidence="1">
    <location>
        <begin position="104"/>
        <end position="129"/>
    </location>
</feature>
<feature type="transmembrane region" description="Helical" evidence="1">
    <location>
        <begin position="61"/>
        <end position="84"/>
    </location>
</feature>
<dbReference type="EMBL" id="CP009526">
    <property type="protein sequence ID" value="AKB49703.1"/>
    <property type="molecule type" value="Genomic_DNA"/>
</dbReference>
<evidence type="ECO:0000313" key="3">
    <source>
        <dbReference type="Proteomes" id="UP000033038"/>
    </source>
</evidence>
<sequence>MYDNMSQSEENIKSEINSCNTCSADPKNWRICVKTWMGWLKNRILGVKNWVSEICLISWKLILILILSGLIMLIAKEICGFLFWDDRLALFNSTLFVTDDVDTKATLLGMSANVILTSSLIVVTAFYALDTHAMLKQSKDKQRIEYIEKSLENFYLPVKDILQDKQYFLPELCPARSNLHYDGNYKKYLLLFDPPDPYTKENPQAILYHVQSAELKKFGIYTYRVNKSTFDLFYKVTTMEAYNKHLQDCKENSNAKLLLKYTKTDFDELLCLVNKDIEDYQEELDRLTRNSSK</sequence>
<evidence type="ECO:0000256" key="1">
    <source>
        <dbReference type="SAM" id="Phobius"/>
    </source>
</evidence>
<keyword evidence="1" id="KW-0472">Membrane</keyword>
<protein>
    <submittedName>
        <fullName evidence="2">Uncharacterized protein</fullName>
    </submittedName>
</protein>
<dbReference type="KEGG" id="mbw:MSBRW_0450"/>
<dbReference type="Proteomes" id="UP000033038">
    <property type="component" value="Chromosome"/>
</dbReference>
<dbReference type="HOGENOM" id="CLU_948671_0_0_2"/>
<dbReference type="GeneID" id="24821859"/>